<feature type="non-terminal residue" evidence="2">
    <location>
        <position position="197"/>
    </location>
</feature>
<evidence type="ECO:0000313" key="2">
    <source>
        <dbReference type="EMBL" id="PNF78594.1"/>
    </source>
</evidence>
<dbReference type="NCBIfam" id="TIGR01965">
    <property type="entry name" value="VCBS_repeat"/>
    <property type="match status" value="2"/>
</dbReference>
<evidence type="ECO:0000313" key="3">
    <source>
        <dbReference type="Proteomes" id="UP000235925"/>
    </source>
</evidence>
<dbReference type="AlphaFoldDB" id="A0A2N8RW33"/>
<feature type="domain" description="RapA2 cadherin-like" evidence="1">
    <location>
        <begin position="133"/>
        <end position="197"/>
    </location>
</feature>
<dbReference type="EMBL" id="POUN01000014">
    <property type="protein sequence ID" value="PNF78594.1"/>
    <property type="molecule type" value="Genomic_DNA"/>
</dbReference>
<dbReference type="Gene3D" id="2.60.40.10">
    <property type="entry name" value="Immunoglobulins"/>
    <property type="match status" value="1"/>
</dbReference>
<name>A0A2N8RW33_STUST</name>
<organism evidence="2 3">
    <name type="scientific">Stutzerimonas stutzeri</name>
    <name type="common">Pseudomonas stutzeri</name>
    <dbReference type="NCBI Taxonomy" id="316"/>
    <lineage>
        <taxon>Bacteria</taxon>
        <taxon>Pseudomonadati</taxon>
        <taxon>Pseudomonadota</taxon>
        <taxon>Gammaproteobacteria</taxon>
        <taxon>Pseudomonadales</taxon>
        <taxon>Pseudomonadaceae</taxon>
        <taxon>Stutzerimonas</taxon>
    </lineage>
</organism>
<evidence type="ECO:0000259" key="1">
    <source>
        <dbReference type="Pfam" id="PF17803"/>
    </source>
</evidence>
<sequence length="197" mass="20125">GQWTFVASSAFNELNVGQQVQESFEVTSIDGTPATVTVTITGTNDAAVIAGDVAQTAAETNAPLTLNGTLTSTDVDNTDNSFTAATIVRDNGTFTLAADGQWTFVASSAFNELNVGQQVQESFEVTSIDGTPATVTVTITGTNDAAVIAGDVAQTAAETNAPLTLNGTLTSTDVDNTDNSFTAATIVRDNGTFTLAA</sequence>
<protein>
    <recommendedName>
        <fullName evidence="1">RapA2 cadherin-like domain-containing protein</fullName>
    </recommendedName>
</protein>
<dbReference type="Proteomes" id="UP000235925">
    <property type="component" value="Unassembled WGS sequence"/>
</dbReference>
<comment type="caution">
    <text evidence="2">The sequence shown here is derived from an EMBL/GenBank/DDBJ whole genome shotgun (WGS) entry which is preliminary data.</text>
</comment>
<dbReference type="RefSeq" id="WP_219725305.1">
    <property type="nucleotide sequence ID" value="NZ_POUN01000014.1"/>
</dbReference>
<gene>
    <name evidence="2" type="ORF">CXK92_21530</name>
</gene>
<reference evidence="2 3" key="1">
    <citation type="submission" date="2018-01" db="EMBL/GenBank/DDBJ databases">
        <title>Denitrification phenotypes of diverse strains of Pseudomonas stutzeri.</title>
        <authorList>
            <person name="Milligan D.A."/>
            <person name="Bergaust L."/>
            <person name="Bakken L.R."/>
            <person name="Frostegard A."/>
        </authorList>
    </citation>
    <scope>NUCLEOTIDE SEQUENCE [LARGE SCALE GENOMIC DNA]</scope>
    <source>
        <strain evidence="2 3">KC</strain>
    </source>
</reference>
<proteinExistence type="predicted"/>
<feature type="domain" description="RapA2 cadherin-like" evidence="1">
    <location>
        <begin position="34"/>
        <end position="104"/>
    </location>
</feature>
<dbReference type="InterPro" id="IPR010221">
    <property type="entry name" value="VCBS_dom"/>
</dbReference>
<dbReference type="InterPro" id="IPR013783">
    <property type="entry name" value="Ig-like_fold"/>
</dbReference>
<dbReference type="Pfam" id="PF17803">
    <property type="entry name" value="Cadherin_4"/>
    <property type="match status" value="2"/>
</dbReference>
<accession>A0A2N8RW33</accession>
<dbReference type="InterPro" id="IPR040853">
    <property type="entry name" value="RapA2_cadherin-like"/>
</dbReference>
<feature type="non-terminal residue" evidence="2">
    <location>
        <position position="1"/>
    </location>
</feature>